<organism evidence="16">
    <name type="scientific">Cimex lectularius</name>
    <name type="common">Bed bug</name>
    <name type="synonym">Acanthia lectularia</name>
    <dbReference type="NCBI Taxonomy" id="79782"/>
    <lineage>
        <taxon>Eukaryota</taxon>
        <taxon>Metazoa</taxon>
        <taxon>Ecdysozoa</taxon>
        <taxon>Arthropoda</taxon>
        <taxon>Hexapoda</taxon>
        <taxon>Insecta</taxon>
        <taxon>Pterygota</taxon>
        <taxon>Neoptera</taxon>
        <taxon>Paraneoptera</taxon>
        <taxon>Hemiptera</taxon>
        <taxon>Heteroptera</taxon>
        <taxon>Panheteroptera</taxon>
        <taxon>Cimicomorpha</taxon>
        <taxon>Cimicidae</taxon>
        <taxon>Cimex</taxon>
    </lineage>
</organism>
<keyword evidence="11" id="KW-0066">ATP synthesis</keyword>
<reference evidence="17" key="3">
    <citation type="submission" date="2022-01" db="UniProtKB">
        <authorList>
            <consortium name="EnsemblMetazoa"/>
        </authorList>
    </citation>
    <scope>IDENTIFICATION</scope>
</reference>
<dbReference type="EnsemblMetazoa" id="XM_014386983.2">
    <property type="protein sequence ID" value="XP_014242469.1"/>
    <property type="gene ID" value="LOC106662739"/>
</dbReference>
<dbReference type="NCBIfam" id="TIGR01216">
    <property type="entry name" value="ATP_synt_epsi"/>
    <property type="match status" value="1"/>
</dbReference>
<dbReference type="PANTHER" id="PTHR13822:SF7">
    <property type="entry name" value="ATP SYNTHASE SUBUNIT DELTA, MITOCHONDRIAL"/>
    <property type="match status" value="1"/>
</dbReference>
<keyword evidence="6" id="KW-0809">Transit peptide</keyword>
<dbReference type="OrthoDB" id="270171at2759"/>
<evidence type="ECO:0000256" key="4">
    <source>
        <dbReference type="ARBA" id="ARBA00022781"/>
    </source>
</evidence>
<dbReference type="Proteomes" id="UP000494040">
    <property type="component" value="Unassembled WGS sequence"/>
</dbReference>
<evidence type="ECO:0000313" key="18">
    <source>
        <dbReference type="Proteomes" id="UP000494040"/>
    </source>
</evidence>
<proteinExistence type="evidence at transcript level"/>
<dbReference type="VEuPathDB" id="VectorBase:LOC106662739"/>
<accession>D1FPL2</accession>
<dbReference type="HAMAP" id="MF_00530">
    <property type="entry name" value="ATP_synth_epsil_bac"/>
    <property type="match status" value="1"/>
</dbReference>
<reference evidence="16" key="2">
    <citation type="journal article" date="2010" name="J. Proteome Res.">
        <title>Insight into the Sialome of the Bed Bug, Cimex lectularius.</title>
        <authorList>
            <person name="Francischetti I.M."/>
            <person name="Calvo E."/>
            <person name="Andersen J.F."/>
            <person name="Pham V.M."/>
            <person name="Favreau A.J."/>
            <person name="Barbian K.D."/>
            <person name="Romero A."/>
            <person name="Valenzuela J.G."/>
            <person name="Ribeiro J.M."/>
        </authorList>
    </citation>
    <scope>NUCLEOTIDE SEQUENCE</scope>
    <source>
        <tissue evidence="16">Salivary glands</tissue>
    </source>
</reference>
<evidence type="ECO:0000256" key="13">
    <source>
        <dbReference type="SAM" id="Coils"/>
    </source>
</evidence>
<keyword evidence="4" id="KW-0375">Hydrogen ion transport</keyword>
<evidence type="ECO:0000256" key="7">
    <source>
        <dbReference type="ARBA" id="ARBA00023065"/>
    </source>
</evidence>
<feature type="domain" description="F1F0-ATP synthase delta subunit C-terminal" evidence="15">
    <location>
        <begin position="119"/>
        <end position="159"/>
    </location>
</feature>
<dbReference type="Pfam" id="PF21335">
    <property type="entry name" value="ATPD_C_metazoa"/>
    <property type="match status" value="1"/>
</dbReference>
<evidence type="ECO:0000256" key="6">
    <source>
        <dbReference type="ARBA" id="ARBA00022946"/>
    </source>
</evidence>
<evidence type="ECO:0000256" key="2">
    <source>
        <dbReference type="ARBA" id="ARBA00005712"/>
    </source>
</evidence>
<evidence type="ECO:0000256" key="12">
    <source>
        <dbReference type="ARBA" id="ARBA00031669"/>
    </source>
</evidence>
<keyword evidence="18" id="KW-1185">Reference proteome</keyword>
<evidence type="ECO:0000313" key="16">
    <source>
        <dbReference type="EMBL" id="ACY69935.1"/>
    </source>
</evidence>
<dbReference type="InterPro" id="IPR020546">
    <property type="entry name" value="ATP_synth_F1_dsu/esu_N"/>
</dbReference>
<evidence type="ECO:0000256" key="8">
    <source>
        <dbReference type="ARBA" id="ARBA00023128"/>
    </source>
</evidence>
<dbReference type="GO" id="GO:0005743">
    <property type="term" value="C:mitochondrial inner membrane"/>
    <property type="evidence" value="ECO:0007669"/>
    <property type="project" value="UniProtKB-SubCell"/>
</dbReference>
<dbReference type="Gene3D" id="1.20.5.440">
    <property type="entry name" value="ATP synthase delta/epsilon subunit, C-terminal domain"/>
    <property type="match status" value="1"/>
</dbReference>
<reference evidence="16" key="1">
    <citation type="submission" date="2009-10" db="EMBL/GenBank/DDBJ databases">
        <authorList>
            <person name="Endo R."/>
            <person name="Yoshimatsu K."/>
            <person name="Vu L.D."/>
        </authorList>
    </citation>
    <scope>NUCLEOTIDE SEQUENCE</scope>
    <source>
        <tissue evidence="16">Salivary glands</tissue>
    </source>
</reference>
<dbReference type="AlphaFoldDB" id="D1FPL2"/>
<gene>
    <name evidence="17" type="primary">106662739</name>
</gene>
<dbReference type="Gene3D" id="2.60.15.10">
    <property type="entry name" value="F0F1 ATP synthase delta/epsilon subunit, N-terminal"/>
    <property type="match status" value="1"/>
</dbReference>
<keyword evidence="9" id="KW-0472">Membrane</keyword>
<keyword evidence="8" id="KW-0496">Mitochondrion</keyword>
<dbReference type="PANTHER" id="PTHR13822">
    <property type="entry name" value="ATP SYNTHASE DELTA/EPSILON CHAIN"/>
    <property type="match status" value="1"/>
</dbReference>
<comment type="similarity">
    <text evidence="2">Belongs to the ATPase epsilon chain family.</text>
</comment>
<protein>
    <recommendedName>
        <fullName evidence="12">F-ATPase delta subunit</fullName>
    </recommendedName>
</protein>
<evidence type="ECO:0000313" key="17">
    <source>
        <dbReference type="EnsemblMetazoa" id="XP_014242469.1"/>
    </source>
</evidence>
<dbReference type="GO" id="GO:0045259">
    <property type="term" value="C:proton-transporting ATP synthase complex"/>
    <property type="evidence" value="ECO:0007669"/>
    <property type="project" value="UniProtKB-KW"/>
</dbReference>
<dbReference type="GO" id="GO:0046933">
    <property type="term" value="F:proton-transporting ATP synthase activity, rotational mechanism"/>
    <property type="evidence" value="ECO:0007669"/>
    <property type="project" value="InterPro"/>
</dbReference>
<evidence type="ECO:0000256" key="1">
    <source>
        <dbReference type="ARBA" id="ARBA00004273"/>
    </source>
</evidence>
<keyword evidence="5" id="KW-0999">Mitochondrion inner membrane</keyword>
<evidence type="ECO:0000256" key="11">
    <source>
        <dbReference type="ARBA" id="ARBA00023310"/>
    </source>
</evidence>
<evidence type="ECO:0000259" key="14">
    <source>
        <dbReference type="Pfam" id="PF02823"/>
    </source>
</evidence>
<sequence length="161" mass="17283">MAAIARPSRFAFRLASRSANFQATRGYADQMDFTFAAANKVFYSNSNVKQVDVPSFSGSFGILPNHVPTLAVLRPGVVTVFEQDGNSKKVFVSSGTVTINEDSSVQVLAEEAHPLEDFDLSAAKEQLNKAQADLSRASSELEKAEALIAVEVAEALVQATQ</sequence>
<dbReference type="CDD" id="cd12152">
    <property type="entry name" value="F1-ATPase_delta"/>
    <property type="match status" value="1"/>
</dbReference>
<dbReference type="FunFam" id="2.60.15.10:FF:000004">
    <property type="entry name" value="ATP synthase subunit delta, mitochondrial"/>
    <property type="match status" value="1"/>
</dbReference>
<evidence type="ECO:0000256" key="5">
    <source>
        <dbReference type="ARBA" id="ARBA00022792"/>
    </source>
</evidence>
<keyword evidence="13" id="KW-0175">Coiled coil</keyword>
<dbReference type="OMA" id="HQTLYSE"/>
<dbReference type="InterPro" id="IPR036794">
    <property type="entry name" value="ATP_F1_dsu/esu_C_sf"/>
</dbReference>
<keyword evidence="10" id="KW-0139">CF(1)</keyword>
<feature type="coiled-coil region" evidence="13">
    <location>
        <begin position="120"/>
        <end position="154"/>
    </location>
</feature>
<evidence type="ECO:0000259" key="15">
    <source>
        <dbReference type="Pfam" id="PF21335"/>
    </source>
</evidence>
<dbReference type="SUPFAM" id="SSF46604">
    <property type="entry name" value="Epsilon subunit of F1F0-ATP synthase C-terminal domain"/>
    <property type="match status" value="1"/>
</dbReference>
<dbReference type="FunCoup" id="D1FPL2">
    <property type="interactions" value="1283"/>
</dbReference>
<evidence type="ECO:0000256" key="3">
    <source>
        <dbReference type="ARBA" id="ARBA00022448"/>
    </source>
</evidence>
<dbReference type="InterPro" id="IPR048937">
    <property type="entry name" value="ATPD_C_metazoa"/>
</dbReference>
<feature type="domain" description="ATP synthase F1 complex delta/epsilon subunit N-terminal" evidence="14">
    <location>
        <begin position="32"/>
        <end position="112"/>
    </location>
</feature>
<dbReference type="InterPro" id="IPR001469">
    <property type="entry name" value="ATP_synth_F1_dsu/esu"/>
</dbReference>
<name>D1FPL2_CIMLE</name>
<comment type="subcellular location">
    <subcellularLocation>
        <location evidence="1">Mitochondrion inner membrane</location>
    </subcellularLocation>
</comment>
<dbReference type="Pfam" id="PF02823">
    <property type="entry name" value="ATP-synt_DE_N"/>
    <property type="match status" value="1"/>
</dbReference>
<dbReference type="InParanoid" id="D1FPL2"/>
<dbReference type="InterPro" id="IPR036771">
    <property type="entry name" value="ATPsynth_dsu/esu_N"/>
</dbReference>
<evidence type="ECO:0000256" key="10">
    <source>
        <dbReference type="ARBA" id="ARBA00023196"/>
    </source>
</evidence>
<dbReference type="EnsemblMetazoa" id="XM_024229484.1">
    <property type="protein sequence ID" value="XP_024085252.1"/>
    <property type="gene ID" value="LOC106662739"/>
</dbReference>
<dbReference type="KEGG" id="clec:106662739"/>
<dbReference type="SUPFAM" id="SSF51344">
    <property type="entry name" value="Epsilon subunit of F1F0-ATP synthase N-terminal domain"/>
    <property type="match status" value="1"/>
</dbReference>
<keyword evidence="3" id="KW-0813">Transport</keyword>
<keyword evidence="7" id="KW-0406">Ion transport</keyword>
<evidence type="ECO:0000256" key="9">
    <source>
        <dbReference type="ARBA" id="ARBA00023136"/>
    </source>
</evidence>
<dbReference type="EMBL" id="EZ419762">
    <property type="protein sequence ID" value="ACY69935.1"/>
    <property type="molecule type" value="mRNA"/>
</dbReference>